<dbReference type="Proteomes" id="UP001162992">
    <property type="component" value="Chromosome 1"/>
</dbReference>
<dbReference type="EMBL" id="CM055092">
    <property type="protein sequence ID" value="KAJ7567995.1"/>
    <property type="molecule type" value="Genomic_DNA"/>
</dbReference>
<name>A0ACC2ENK7_DIPCM</name>
<comment type="caution">
    <text evidence="1">The sequence shown here is derived from an EMBL/GenBank/DDBJ whole genome shotgun (WGS) entry which is preliminary data.</text>
</comment>
<organism evidence="1 2">
    <name type="scientific">Diphasiastrum complanatum</name>
    <name type="common">Issler's clubmoss</name>
    <name type="synonym">Lycopodium complanatum</name>
    <dbReference type="NCBI Taxonomy" id="34168"/>
    <lineage>
        <taxon>Eukaryota</taxon>
        <taxon>Viridiplantae</taxon>
        <taxon>Streptophyta</taxon>
        <taxon>Embryophyta</taxon>
        <taxon>Tracheophyta</taxon>
        <taxon>Lycopodiopsida</taxon>
        <taxon>Lycopodiales</taxon>
        <taxon>Lycopodiaceae</taxon>
        <taxon>Lycopodioideae</taxon>
        <taxon>Diphasiastrum</taxon>
    </lineage>
</organism>
<sequence length="111" mass="12512">MAVEEGNSIDANANFASFLNAIPDWNTSWQHYAVLQPPNTPQPHGQALANDCFELKFLLLKDQGGDEIHHTIVVCLAFFRFQPTLDLRRITLSKRDLSRVPVKAGSCVYDR</sequence>
<protein>
    <submittedName>
        <fullName evidence="1">Uncharacterized protein</fullName>
    </submittedName>
</protein>
<reference evidence="2" key="1">
    <citation type="journal article" date="2024" name="Proc. Natl. Acad. Sci. U.S.A.">
        <title>Extraordinary preservation of gene collinearity over three hundred million years revealed in homosporous lycophytes.</title>
        <authorList>
            <person name="Li C."/>
            <person name="Wickell D."/>
            <person name="Kuo L.Y."/>
            <person name="Chen X."/>
            <person name="Nie B."/>
            <person name="Liao X."/>
            <person name="Peng D."/>
            <person name="Ji J."/>
            <person name="Jenkins J."/>
            <person name="Williams M."/>
            <person name="Shu S."/>
            <person name="Plott C."/>
            <person name="Barry K."/>
            <person name="Rajasekar S."/>
            <person name="Grimwood J."/>
            <person name="Han X."/>
            <person name="Sun S."/>
            <person name="Hou Z."/>
            <person name="He W."/>
            <person name="Dai G."/>
            <person name="Sun C."/>
            <person name="Schmutz J."/>
            <person name="Leebens-Mack J.H."/>
            <person name="Li F.W."/>
            <person name="Wang L."/>
        </authorList>
    </citation>
    <scope>NUCLEOTIDE SEQUENCE [LARGE SCALE GENOMIC DNA]</scope>
    <source>
        <strain evidence="2">cv. PW_Plant_1</strain>
    </source>
</reference>
<evidence type="ECO:0000313" key="1">
    <source>
        <dbReference type="EMBL" id="KAJ7567995.1"/>
    </source>
</evidence>
<proteinExistence type="predicted"/>
<accession>A0ACC2ENK7</accession>
<gene>
    <name evidence="1" type="ORF">O6H91_01G014800</name>
</gene>
<evidence type="ECO:0000313" key="2">
    <source>
        <dbReference type="Proteomes" id="UP001162992"/>
    </source>
</evidence>
<keyword evidence="2" id="KW-1185">Reference proteome</keyword>